<evidence type="ECO:0000256" key="6">
    <source>
        <dbReference type="ARBA" id="ARBA00023117"/>
    </source>
</evidence>
<dbReference type="InterPro" id="IPR040240">
    <property type="entry name" value="TAF1"/>
</dbReference>
<sequence>MSDGERHDEENPSTSAADDDDDEDYEEPGGGNHFLGFMFGNVDDSGDLDADYLDEDAKEHLFALADKLGPSLKDIDLIKSSPAPTDPSEQDYDEKAEDAVDYEDIDEEYDGPEVEAATEEDNVLSKKDYFSSSAAYASVNNTVSVFDEENYDEDEETPNDNESPGDNAVQNLSSGDIGPHALLFLCFIRSPYLYLPLLTNMVFPIIYLGVVSEQAEMATSSDNLALEKIDLLSHAEETMGIEYEVLENEMGTEEGQLQPESVPSLPVLCIEDGSVILRFSEIFGIQEPVRKVKTDHHRRPVNKDLQITNAADFVEEDEEIILRSTIQNFSTLKHIQMNENFVESDSDESVADVTSRLKDSCLSEQPMKDAHIVQQSPVCPDFYPLEHDDWENDIIWNNSPSTDRQPYAKICESEESVDTHGEHHDMDYDQASRCWDVQSKSNVPPVLEEPFGCTEMPAPVNYHSPGNKYPPLTNEDNIDHIRPNNLDDAVKTGTMLRLNNLSLLNSELLEGSWLDNIIWDPSEVIPKPKLIFDLKDDHMLFEILDEKNVDHLRSHARAMIVSQSMKTSTPTVENFDNQAKTLSGRFNISNDKFYSNRKTPQQAKTHTKKRALMGIKVVHSAPAHKLQTMKPVLSNKEIANFHRPKAKWYPHENKIAAKLQGAACSHGRMTAILMTLGGKGIKILVNAEDTPVSVKLKALKKLELKPSEKIKLFCSGKELQDDISLAMQNVRPNSILHVVRSEVNLWPKAQKLPVIHLSFVFLEYRYCEERPLLLSNAGMGARLCTYYQKTSPADQTATSLRNRGDGLGTVLSIDPADKSPFLGDIRSGSHQSCLETNMYRSPVFPHKVASTDYLLVRSAKGVLSLRRIDKLYAVGQQEPHMEVFSPGTKNVQNYLLNRVLAYVYREFRARERPDVVPQIRADELPIQSPLTEAIVKKRLKHCADLKVCCYESMQTGLYRLKRLGIVKLTQPVGLASAMNQLPDEAIELAAASHIERELQITSWNLTSNFVACTNQDRENIERLEITGVGDPSGRGLGFSYVRVAPKAPASNSMLKKKSAAAKGTTVTGTDADLRRLSMDAARELLLKFGVPEEQIDKLTRWHRIAMVRKLSSEQAASGITIDEIPVSKFARGQRMSFLQLQQQTREKCQEIWDRQVQSLSAMDGDDNGSDTEANSDLDSFAGDLENLLDAEEFDDEDTSTADLRSDKADGMRGLKMRRCPTHAQINEEIEDDEAEASLAKKLLEGANKMKQNKTGQMIKSSGHAGALTPKESTPREAKEAENSFAEGGLPSKLKTKVAFDGNDIILVKKKSVLGKDGPKEKGQGARGDTLVCGACGQLGHMRTNKRCPKYGEDPEISEMDANSVKSNPADIANHLPTKTPKRLITKVSSEVNETEGPEGIEKTKSVPVKFKLGATDKSLERNISLSGSIVSDKRVMDVTDYRSTGKVNKIIIPNKMKSDDFPPDTPKPSVVFRPPAEEKDVPRKKITIKQPKVVDQQRHVEPRSVQEPIRKTRKIVELSSFEDKSREDDYWFSGEPSQTNSSHERRLGLEGKRRSKAVMETEKPWRDFEEQKEMPQQRPIDARIYASREEDHQKAKKKNKKKKKHEFRDDDLLDLRPYRNDRKVPERHRAVKRSTPVDVIELPPSAKRRRGGEVELSNILEKIVDHLRGEKQISLLFLKPVTRKDAPDYLDFIERPMDLGTIRDKVRKMEYRNRNEFRHDVAQIQLNAHIYNDQRHPHIPPLADSLMELCDYLLDESAELLDEAEDAIEQ</sequence>
<dbReference type="Pfam" id="PF09247">
    <property type="entry name" value="TBP-binding"/>
    <property type="match status" value="1"/>
</dbReference>
<feature type="compositionally biased region" description="Basic and acidic residues" evidence="12">
    <location>
        <begin position="1"/>
        <end position="10"/>
    </location>
</feature>
<feature type="region of interest" description="Disordered" evidence="12">
    <location>
        <begin position="1454"/>
        <end position="1610"/>
    </location>
</feature>
<proteinExistence type="inferred from homology"/>
<dbReference type="SUPFAM" id="SSF47370">
    <property type="entry name" value="Bromodomain"/>
    <property type="match status" value="1"/>
</dbReference>
<feature type="region of interest" description="Disordered" evidence="12">
    <location>
        <begin position="73"/>
        <end position="94"/>
    </location>
</feature>
<dbReference type="FunFam" id="1.20.920.10:FF:000043">
    <property type="entry name" value="Transcription initiation factor TFIID subunit 1"/>
    <property type="match status" value="1"/>
</dbReference>
<dbReference type="SUPFAM" id="SSF47055">
    <property type="entry name" value="TAF(II)230 TBP-binding fragment"/>
    <property type="match status" value="1"/>
</dbReference>
<dbReference type="PRINTS" id="PR00503">
    <property type="entry name" value="BROMODOMAIN"/>
</dbReference>
<keyword evidence="4" id="KW-0805">Transcription regulation</keyword>
<dbReference type="CDD" id="cd04369">
    <property type="entry name" value="Bromodomain"/>
    <property type="match status" value="1"/>
</dbReference>
<evidence type="ECO:0000256" key="9">
    <source>
        <dbReference type="ARBA" id="ARBA00023242"/>
    </source>
</evidence>
<feature type="compositionally biased region" description="Basic and acidic residues" evidence="12">
    <location>
        <begin position="1542"/>
        <end position="1575"/>
    </location>
</feature>
<feature type="region of interest" description="Disordered" evidence="12">
    <location>
        <begin position="1"/>
        <end position="38"/>
    </location>
</feature>
<dbReference type="Pfam" id="PF12157">
    <property type="entry name" value="DUF3591"/>
    <property type="match status" value="2"/>
</dbReference>
<dbReference type="FunFam" id="3.10.20.90:FF:000223">
    <property type="entry name" value="Transcription initiation factor TFIID subunit 1"/>
    <property type="match status" value="1"/>
</dbReference>
<organism evidence="15 16">
    <name type="scientific">Digitaria exilis</name>
    <dbReference type="NCBI Taxonomy" id="1010633"/>
    <lineage>
        <taxon>Eukaryota</taxon>
        <taxon>Viridiplantae</taxon>
        <taxon>Streptophyta</taxon>
        <taxon>Embryophyta</taxon>
        <taxon>Tracheophyta</taxon>
        <taxon>Spermatophyta</taxon>
        <taxon>Magnoliopsida</taxon>
        <taxon>Liliopsida</taxon>
        <taxon>Poales</taxon>
        <taxon>Poaceae</taxon>
        <taxon>PACMAD clade</taxon>
        <taxon>Panicoideae</taxon>
        <taxon>Panicodae</taxon>
        <taxon>Paniceae</taxon>
        <taxon>Anthephorinae</taxon>
        <taxon>Digitaria</taxon>
    </lineage>
</organism>
<evidence type="ECO:0000256" key="5">
    <source>
        <dbReference type="ARBA" id="ARBA00023054"/>
    </source>
</evidence>
<evidence type="ECO:0000256" key="1">
    <source>
        <dbReference type="ARBA" id="ARBA00004123"/>
    </source>
</evidence>
<dbReference type="InterPro" id="IPR036427">
    <property type="entry name" value="Bromodomain-like_sf"/>
</dbReference>
<keyword evidence="7" id="KW-0010">Activator</keyword>
<dbReference type="GO" id="GO:0017025">
    <property type="term" value="F:TBP-class protein binding"/>
    <property type="evidence" value="ECO:0007669"/>
    <property type="project" value="InterPro"/>
</dbReference>
<evidence type="ECO:0000256" key="12">
    <source>
        <dbReference type="SAM" id="MobiDB-lite"/>
    </source>
</evidence>
<dbReference type="SMART" id="SM00297">
    <property type="entry name" value="BROMO"/>
    <property type="match status" value="1"/>
</dbReference>
<feature type="compositionally biased region" description="Polar residues" evidence="12">
    <location>
        <begin position="160"/>
        <end position="172"/>
    </location>
</feature>
<dbReference type="InterPro" id="IPR009067">
    <property type="entry name" value="TAF_II_230-bd"/>
</dbReference>
<evidence type="ECO:0000313" key="15">
    <source>
        <dbReference type="EMBL" id="KAF8687165.1"/>
    </source>
</evidence>
<keyword evidence="3" id="KW-0156">Chromatin regulator</keyword>
<evidence type="ECO:0000256" key="2">
    <source>
        <dbReference type="ARBA" id="ARBA00009064"/>
    </source>
</evidence>
<feature type="region of interest" description="Disordered" evidence="12">
    <location>
        <begin position="149"/>
        <end position="172"/>
    </location>
</feature>
<protein>
    <recommendedName>
        <fullName evidence="10">Transcription initiation factor TFIID subunit 1</fullName>
    </recommendedName>
</protein>
<gene>
    <name evidence="15" type="ORF">HU200_042829</name>
</gene>
<keyword evidence="16" id="KW-1185">Reference proteome</keyword>
<feature type="compositionally biased region" description="Acidic residues" evidence="12">
    <location>
        <begin position="17"/>
        <end position="27"/>
    </location>
</feature>
<dbReference type="OrthoDB" id="21449at2759"/>
<dbReference type="Pfam" id="PF15288">
    <property type="entry name" value="zf-CCHC_6"/>
    <property type="match status" value="1"/>
</dbReference>
<name>A0A835B3U5_9POAL</name>
<dbReference type="GO" id="GO:0051123">
    <property type="term" value="P:RNA polymerase II preinitiation complex assembly"/>
    <property type="evidence" value="ECO:0007669"/>
    <property type="project" value="TreeGrafter"/>
</dbReference>
<dbReference type="PROSITE" id="PS50014">
    <property type="entry name" value="BROMODOMAIN_2"/>
    <property type="match status" value="1"/>
</dbReference>
<evidence type="ECO:0000256" key="10">
    <source>
        <dbReference type="ARBA" id="ARBA00040102"/>
    </source>
</evidence>
<dbReference type="PANTHER" id="PTHR13900:SF0">
    <property type="entry name" value="TRANSCRIPTION INITIATION FACTOR TFIID SUBUNIT 1"/>
    <property type="match status" value="1"/>
</dbReference>
<dbReference type="Gene3D" id="3.10.20.90">
    <property type="entry name" value="Phosphatidylinositol 3-kinase Catalytic Subunit, Chain A, domain 1"/>
    <property type="match status" value="1"/>
</dbReference>
<dbReference type="GO" id="GO:0004402">
    <property type="term" value="F:histone acetyltransferase activity"/>
    <property type="evidence" value="ECO:0007669"/>
    <property type="project" value="InterPro"/>
</dbReference>
<feature type="domain" description="Bromo" evidence="13">
    <location>
        <begin position="1669"/>
        <end position="1739"/>
    </location>
</feature>
<comment type="similarity">
    <text evidence="2">Belongs to the TAF1 family.</text>
</comment>
<evidence type="ECO:0000259" key="13">
    <source>
        <dbReference type="PROSITE" id="PS50014"/>
    </source>
</evidence>
<evidence type="ECO:0000256" key="3">
    <source>
        <dbReference type="ARBA" id="ARBA00022853"/>
    </source>
</evidence>
<dbReference type="Pfam" id="PF00439">
    <property type="entry name" value="Bromodomain"/>
    <property type="match status" value="1"/>
</dbReference>
<comment type="caution">
    <text evidence="15">The sequence shown here is derived from an EMBL/GenBank/DDBJ whole genome shotgun (WGS) entry which is preliminary data.</text>
</comment>
<keyword evidence="8" id="KW-0804">Transcription</keyword>
<keyword evidence="5" id="KW-0175">Coiled coil</keyword>
<dbReference type="PROSITE" id="PS50053">
    <property type="entry name" value="UBIQUITIN_2"/>
    <property type="match status" value="1"/>
</dbReference>
<feature type="compositionally biased region" description="Acidic residues" evidence="12">
    <location>
        <begin position="149"/>
        <end position="159"/>
    </location>
</feature>
<keyword evidence="6 11" id="KW-0103">Bromodomain</keyword>
<dbReference type="Gene3D" id="1.20.920.10">
    <property type="entry name" value="Bromodomain-like"/>
    <property type="match status" value="1"/>
</dbReference>
<feature type="region of interest" description="Disordered" evidence="12">
    <location>
        <begin position="1366"/>
        <end position="1402"/>
    </location>
</feature>
<dbReference type="InterPro" id="IPR041670">
    <property type="entry name" value="Znf-CCHC_6"/>
</dbReference>
<feature type="compositionally biased region" description="Basic and acidic residues" evidence="12">
    <location>
        <begin position="1495"/>
        <end position="1529"/>
    </location>
</feature>
<dbReference type="InterPro" id="IPR001487">
    <property type="entry name" value="Bromodomain"/>
</dbReference>
<evidence type="ECO:0000313" key="16">
    <source>
        <dbReference type="Proteomes" id="UP000636709"/>
    </source>
</evidence>
<feature type="compositionally biased region" description="Basic residues" evidence="12">
    <location>
        <begin position="1594"/>
        <end position="1605"/>
    </location>
</feature>
<evidence type="ECO:0000256" key="8">
    <source>
        <dbReference type="ARBA" id="ARBA00023163"/>
    </source>
</evidence>
<dbReference type="InterPro" id="IPR036741">
    <property type="entry name" value="TAFII-230_TBP-bd_sf"/>
</dbReference>
<dbReference type="GO" id="GO:0016251">
    <property type="term" value="F:RNA polymerase II general transcription initiation factor activity"/>
    <property type="evidence" value="ECO:0007669"/>
    <property type="project" value="InterPro"/>
</dbReference>
<dbReference type="GO" id="GO:0005669">
    <property type="term" value="C:transcription factor TFIID complex"/>
    <property type="evidence" value="ECO:0007669"/>
    <property type="project" value="InterPro"/>
</dbReference>
<dbReference type="SUPFAM" id="SSF54236">
    <property type="entry name" value="Ubiquitin-like"/>
    <property type="match status" value="1"/>
</dbReference>
<dbReference type="InterPro" id="IPR000626">
    <property type="entry name" value="Ubiquitin-like_dom"/>
</dbReference>
<evidence type="ECO:0000256" key="4">
    <source>
        <dbReference type="ARBA" id="ARBA00023015"/>
    </source>
</evidence>
<evidence type="ECO:0000256" key="7">
    <source>
        <dbReference type="ARBA" id="ARBA00023159"/>
    </source>
</evidence>
<dbReference type="PROSITE" id="PS00633">
    <property type="entry name" value="BROMODOMAIN_1"/>
    <property type="match status" value="1"/>
</dbReference>
<dbReference type="EMBL" id="JACEFO010002056">
    <property type="protein sequence ID" value="KAF8687165.1"/>
    <property type="molecule type" value="Genomic_DNA"/>
</dbReference>
<feature type="compositionally biased region" description="Basic and acidic residues" evidence="12">
    <location>
        <begin position="1272"/>
        <end position="1281"/>
    </location>
</feature>
<accession>A0A835B3U5</accession>
<evidence type="ECO:0000259" key="14">
    <source>
        <dbReference type="PROSITE" id="PS50053"/>
    </source>
</evidence>
<evidence type="ECO:0000256" key="11">
    <source>
        <dbReference type="PROSITE-ProRule" id="PRU00035"/>
    </source>
</evidence>
<dbReference type="InterPro" id="IPR022591">
    <property type="entry name" value="TAF1_HAT_dom"/>
</dbReference>
<reference evidence="15" key="1">
    <citation type="submission" date="2020-07" db="EMBL/GenBank/DDBJ databases">
        <title>Genome sequence and genetic diversity analysis of an under-domesticated orphan crop, white fonio (Digitaria exilis).</title>
        <authorList>
            <person name="Bennetzen J.L."/>
            <person name="Chen S."/>
            <person name="Ma X."/>
            <person name="Wang X."/>
            <person name="Yssel A.E.J."/>
            <person name="Chaluvadi S.R."/>
            <person name="Johnson M."/>
            <person name="Gangashetty P."/>
            <person name="Hamidou F."/>
            <person name="Sanogo M.D."/>
            <person name="Zwaenepoel A."/>
            <person name="Wallace J."/>
            <person name="Van De Peer Y."/>
            <person name="Van Deynze A."/>
        </authorList>
    </citation>
    <scope>NUCLEOTIDE SEQUENCE</scope>
    <source>
        <tissue evidence="15">Leaves</tissue>
    </source>
</reference>
<dbReference type="InterPro" id="IPR029071">
    <property type="entry name" value="Ubiquitin-like_domsf"/>
</dbReference>
<comment type="subcellular location">
    <subcellularLocation>
        <location evidence="1">Nucleus</location>
    </subcellularLocation>
</comment>
<feature type="domain" description="Ubiquitin-like" evidence="14">
    <location>
        <begin position="669"/>
        <end position="739"/>
    </location>
</feature>
<dbReference type="SMART" id="SM00213">
    <property type="entry name" value="UBQ"/>
    <property type="match status" value="1"/>
</dbReference>
<dbReference type="Proteomes" id="UP000636709">
    <property type="component" value="Unassembled WGS sequence"/>
</dbReference>
<keyword evidence="9" id="KW-0539">Nucleus</keyword>
<dbReference type="PANTHER" id="PTHR13900">
    <property type="entry name" value="TRANSCRIPTION INITIATION FACTOR TFIID"/>
    <property type="match status" value="1"/>
</dbReference>
<dbReference type="Gene3D" id="1.10.1100.10">
    <property type="entry name" value="TAFII-230 TBP-binding domain"/>
    <property type="match status" value="1"/>
</dbReference>
<dbReference type="Pfam" id="PF00240">
    <property type="entry name" value="ubiquitin"/>
    <property type="match status" value="1"/>
</dbReference>
<dbReference type="InterPro" id="IPR018359">
    <property type="entry name" value="Bromodomain_CS"/>
</dbReference>
<feature type="region of interest" description="Disordered" evidence="12">
    <location>
        <begin position="1250"/>
        <end position="1286"/>
    </location>
</feature>